<feature type="compositionally biased region" description="Polar residues" evidence="1">
    <location>
        <begin position="10"/>
        <end position="28"/>
    </location>
</feature>
<feature type="region of interest" description="Disordered" evidence="1">
    <location>
        <begin position="146"/>
        <end position="172"/>
    </location>
</feature>
<protein>
    <submittedName>
        <fullName evidence="3">Uncharacterized protein</fullName>
    </submittedName>
</protein>
<feature type="compositionally biased region" description="Low complexity" evidence="1">
    <location>
        <begin position="63"/>
        <end position="79"/>
    </location>
</feature>
<proteinExistence type="predicted"/>
<feature type="region of interest" description="Disordered" evidence="1">
    <location>
        <begin position="1"/>
        <end position="79"/>
    </location>
</feature>
<feature type="compositionally biased region" description="Polar residues" evidence="1">
    <location>
        <begin position="150"/>
        <end position="162"/>
    </location>
</feature>
<gene>
    <name evidence="3" type="ORF">HannXRQ_Chr17g0552711</name>
    <name evidence="2" type="ORF">HanXRQr2_Chr17g0831361</name>
</gene>
<dbReference type="OrthoDB" id="1743505at2759"/>
<evidence type="ECO:0000256" key="1">
    <source>
        <dbReference type="SAM" id="MobiDB-lite"/>
    </source>
</evidence>
<name>A0A251RUS4_HELAN</name>
<feature type="compositionally biased region" description="Polar residues" evidence="1">
    <location>
        <begin position="35"/>
        <end position="50"/>
    </location>
</feature>
<feature type="region of interest" description="Disordered" evidence="1">
    <location>
        <begin position="187"/>
        <end position="230"/>
    </location>
</feature>
<evidence type="ECO:0000313" key="3">
    <source>
        <dbReference type="EMBL" id="OTF86619.1"/>
    </source>
</evidence>
<keyword evidence="4" id="KW-1185">Reference proteome</keyword>
<dbReference type="EMBL" id="MNCJ02000332">
    <property type="protein sequence ID" value="KAF5757826.1"/>
    <property type="molecule type" value="Genomic_DNA"/>
</dbReference>
<accession>A0A251RUS4</accession>
<dbReference type="Gramene" id="mRNA:HanXRQr2_Chr17g0831361">
    <property type="protein sequence ID" value="mRNA:HanXRQr2_Chr17g0831361"/>
    <property type="gene ID" value="HanXRQr2_Chr17g0831361"/>
</dbReference>
<feature type="compositionally biased region" description="Basic and acidic residues" evidence="1">
    <location>
        <begin position="163"/>
        <end position="172"/>
    </location>
</feature>
<organism evidence="3 4">
    <name type="scientific">Helianthus annuus</name>
    <name type="common">Common sunflower</name>
    <dbReference type="NCBI Taxonomy" id="4232"/>
    <lineage>
        <taxon>Eukaryota</taxon>
        <taxon>Viridiplantae</taxon>
        <taxon>Streptophyta</taxon>
        <taxon>Embryophyta</taxon>
        <taxon>Tracheophyta</taxon>
        <taxon>Spermatophyta</taxon>
        <taxon>Magnoliopsida</taxon>
        <taxon>eudicotyledons</taxon>
        <taxon>Gunneridae</taxon>
        <taxon>Pentapetalae</taxon>
        <taxon>asterids</taxon>
        <taxon>campanulids</taxon>
        <taxon>Asterales</taxon>
        <taxon>Asteraceae</taxon>
        <taxon>Asteroideae</taxon>
        <taxon>Heliantheae alliance</taxon>
        <taxon>Heliantheae</taxon>
        <taxon>Helianthus</taxon>
    </lineage>
</organism>
<dbReference type="AlphaFoldDB" id="A0A251RUS4"/>
<sequence>MDPKPPSGPTSPKHQSSITDETVNNRSSDAIPLSVSDSTYRSLSLTQSPPVQVMERNEDFDISSRFSSPSSSWSDDSNESLFSIHLNNSNKHDQVHLSAADAVEHSSESDAGSLRAETLNKLDVDVSDLDEPQKVVRWKTQVERLADEGVSSQGQQLESSPLTDHKASEPKKKFCWSTCDCGSCKLPKWMSCSNCKPKKKSSSQPKEANSHTPKKSDQKAGSKKRCCSGPWSVSCHCCFGEFTGA</sequence>
<reference evidence="3" key="2">
    <citation type="submission" date="2017-02" db="EMBL/GenBank/DDBJ databases">
        <title>Sunflower complete genome.</title>
        <authorList>
            <person name="Langlade N."/>
            <person name="Munos S."/>
        </authorList>
    </citation>
    <scope>NUCLEOTIDE SEQUENCE [LARGE SCALE GENOMIC DNA]</scope>
    <source>
        <tissue evidence="3">Leaves</tissue>
    </source>
</reference>
<reference evidence="2 4" key="1">
    <citation type="journal article" date="2017" name="Nature">
        <title>The sunflower genome provides insights into oil metabolism, flowering and Asterid evolution.</title>
        <authorList>
            <person name="Badouin H."/>
            <person name="Gouzy J."/>
            <person name="Grassa C.J."/>
            <person name="Murat F."/>
            <person name="Staton S.E."/>
            <person name="Cottret L."/>
            <person name="Lelandais-Briere C."/>
            <person name="Owens G.L."/>
            <person name="Carrere S."/>
            <person name="Mayjonade B."/>
            <person name="Legrand L."/>
            <person name="Gill N."/>
            <person name="Kane N.C."/>
            <person name="Bowers J.E."/>
            <person name="Hubner S."/>
            <person name="Bellec A."/>
            <person name="Berard A."/>
            <person name="Berges H."/>
            <person name="Blanchet N."/>
            <person name="Boniface M.C."/>
            <person name="Brunel D."/>
            <person name="Catrice O."/>
            <person name="Chaidir N."/>
            <person name="Claudel C."/>
            <person name="Donnadieu C."/>
            <person name="Faraut T."/>
            <person name="Fievet G."/>
            <person name="Helmstetter N."/>
            <person name="King M."/>
            <person name="Knapp S.J."/>
            <person name="Lai Z."/>
            <person name="Le Paslier M.C."/>
            <person name="Lippi Y."/>
            <person name="Lorenzon L."/>
            <person name="Mandel J.R."/>
            <person name="Marage G."/>
            <person name="Marchand G."/>
            <person name="Marquand E."/>
            <person name="Bret-Mestries E."/>
            <person name="Morien E."/>
            <person name="Nambeesan S."/>
            <person name="Nguyen T."/>
            <person name="Pegot-Espagnet P."/>
            <person name="Pouilly N."/>
            <person name="Raftis F."/>
            <person name="Sallet E."/>
            <person name="Schiex T."/>
            <person name="Thomas J."/>
            <person name="Vandecasteele C."/>
            <person name="Vares D."/>
            <person name="Vear F."/>
            <person name="Vautrin S."/>
            <person name="Crespi M."/>
            <person name="Mangin B."/>
            <person name="Burke J.M."/>
            <person name="Salse J."/>
            <person name="Munos S."/>
            <person name="Vincourt P."/>
            <person name="Rieseberg L.H."/>
            <person name="Langlade N.B."/>
        </authorList>
    </citation>
    <scope>NUCLEOTIDE SEQUENCE [LARGE SCALE GENOMIC DNA]</scope>
    <source>
        <strain evidence="4">cv. SF193</strain>
        <tissue evidence="2">Leaves</tissue>
    </source>
</reference>
<evidence type="ECO:0000313" key="4">
    <source>
        <dbReference type="Proteomes" id="UP000215914"/>
    </source>
</evidence>
<dbReference type="EMBL" id="CM007906">
    <property type="protein sequence ID" value="OTF86619.1"/>
    <property type="molecule type" value="Genomic_DNA"/>
</dbReference>
<reference evidence="2" key="3">
    <citation type="submission" date="2020-06" db="EMBL/GenBank/DDBJ databases">
        <title>Helianthus annuus Genome sequencing and assembly Release 2.</title>
        <authorList>
            <person name="Gouzy J."/>
            <person name="Langlade N."/>
            <person name="Munos S."/>
        </authorList>
    </citation>
    <scope>NUCLEOTIDE SEQUENCE</scope>
    <source>
        <tissue evidence="2">Leaves</tissue>
    </source>
</reference>
<dbReference type="InParanoid" id="A0A251RUS4"/>
<dbReference type="Proteomes" id="UP000215914">
    <property type="component" value="Chromosome 17"/>
</dbReference>
<evidence type="ECO:0000313" key="2">
    <source>
        <dbReference type="EMBL" id="KAF5757826.1"/>
    </source>
</evidence>